<organism evidence="3 4">
    <name type="scientific">Cohnella xylanilytica</name>
    <dbReference type="NCBI Taxonomy" id="557555"/>
    <lineage>
        <taxon>Bacteria</taxon>
        <taxon>Bacillati</taxon>
        <taxon>Bacillota</taxon>
        <taxon>Bacilli</taxon>
        <taxon>Bacillales</taxon>
        <taxon>Paenibacillaceae</taxon>
        <taxon>Cohnella</taxon>
    </lineage>
</organism>
<feature type="region of interest" description="Disordered" evidence="2">
    <location>
        <begin position="199"/>
        <end position="225"/>
    </location>
</feature>
<keyword evidence="1" id="KW-0175">Coiled coil</keyword>
<gene>
    <name evidence="3" type="ORF">H7B90_23685</name>
</gene>
<proteinExistence type="predicted"/>
<dbReference type="Proteomes" id="UP000553776">
    <property type="component" value="Unassembled WGS sequence"/>
</dbReference>
<dbReference type="AlphaFoldDB" id="A0A841U813"/>
<dbReference type="RefSeq" id="WP_185138371.1">
    <property type="nucleotide sequence ID" value="NZ_JACJVR010000090.1"/>
</dbReference>
<evidence type="ECO:0000313" key="3">
    <source>
        <dbReference type="EMBL" id="MBB6694403.1"/>
    </source>
</evidence>
<feature type="coiled-coil region" evidence="1">
    <location>
        <begin position="123"/>
        <end position="174"/>
    </location>
</feature>
<evidence type="ECO:0000256" key="2">
    <source>
        <dbReference type="SAM" id="MobiDB-lite"/>
    </source>
</evidence>
<sequence length="225" mass="26878">MDNRIEEIKEALERGESHGDHYSVHNSQVSYLIEQHEQLNELLRFEKVQSNGWNSEYKKTLAKNERLQAENTHLRGLYDRERAIADSEVERRKVAEKECERLRIALHTHQSYDKTASELHEENELLQVELERTKYALEVFERQNNEEYETRYQLDEAKSELEQVKAERDNERKWRELLQSDFYEQSKQLVAKDEVLEWYGDGSEDGGDKARDILSRYKEKGDKPE</sequence>
<protein>
    <submittedName>
        <fullName evidence="3">Uncharacterized protein</fullName>
    </submittedName>
</protein>
<evidence type="ECO:0000313" key="4">
    <source>
        <dbReference type="Proteomes" id="UP000553776"/>
    </source>
</evidence>
<comment type="caution">
    <text evidence="3">The sequence shown here is derived from an EMBL/GenBank/DDBJ whole genome shotgun (WGS) entry which is preliminary data.</text>
</comment>
<dbReference type="EMBL" id="JACJVR010000090">
    <property type="protein sequence ID" value="MBB6694403.1"/>
    <property type="molecule type" value="Genomic_DNA"/>
</dbReference>
<feature type="compositionally biased region" description="Basic and acidic residues" evidence="2">
    <location>
        <begin position="206"/>
        <end position="225"/>
    </location>
</feature>
<name>A0A841U813_9BACL</name>
<keyword evidence="4" id="KW-1185">Reference proteome</keyword>
<accession>A0A841U813</accession>
<evidence type="ECO:0000256" key="1">
    <source>
        <dbReference type="SAM" id="Coils"/>
    </source>
</evidence>
<reference evidence="3 4" key="1">
    <citation type="submission" date="2020-08" db="EMBL/GenBank/DDBJ databases">
        <title>Cohnella phylogeny.</title>
        <authorList>
            <person name="Dunlap C."/>
        </authorList>
    </citation>
    <scope>NUCLEOTIDE SEQUENCE [LARGE SCALE GENOMIC DNA]</scope>
    <source>
        <strain evidence="3 4">DSM 25239</strain>
    </source>
</reference>